<dbReference type="InterPro" id="IPR001841">
    <property type="entry name" value="Znf_RING"/>
</dbReference>
<evidence type="ECO:0000313" key="9">
    <source>
        <dbReference type="Proteomes" id="UP001190926"/>
    </source>
</evidence>
<evidence type="ECO:0000256" key="2">
    <source>
        <dbReference type="ARBA" id="ARBA00012483"/>
    </source>
</evidence>
<dbReference type="Pfam" id="PF13639">
    <property type="entry name" value="zf-RING_2"/>
    <property type="match status" value="1"/>
</dbReference>
<dbReference type="SUPFAM" id="SSF57850">
    <property type="entry name" value="RING/U-box"/>
    <property type="match status" value="1"/>
</dbReference>
<dbReference type="InterPro" id="IPR011016">
    <property type="entry name" value="Znf_RING-CH"/>
</dbReference>
<keyword evidence="4 6" id="KW-0863">Zinc-finger</keyword>
<evidence type="ECO:0000313" key="8">
    <source>
        <dbReference type="EMBL" id="KAH6825175.1"/>
    </source>
</evidence>
<gene>
    <name evidence="8" type="ORF">C2S53_008721</name>
</gene>
<evidence type="ECO:0000256" key="4">
    <source>
        <dbReference type="ARBA" id="ARBA00022771"/>
    </source>
</evidence>
<evidence type="ECO:0000256" key="3">
    <source>
        <dbReference type="ARBA" id="ARBA00022723"/>
    </source>
</evidence>
<dbReference type="PANTHER" id="PTHR15710">
    <property type="entry name" value="E3 UBIQUITIN-PROTEIN LIGASE PRAJA"/>
    <property type="match status" value="1"/>
</dbReference>
<comment type="catalytic activity">
    <reaction evidence="1">
        <text>S-ubiquitinyl-[E2 ubiquitin-conjugating enzyme]-L-cysteine + [acceptor protein]-L-lysine = [E2 ubiquitin-conjugating enzyme]-L-cysteine + N(6)-ubiquitinyl-[acceptor protein]-L-lysine.</text>
        <dbReference type="EC" id="2.3.2.27"/>
    </reaction>
</comment>
<evidence type="ECO:0000256" key="6">
    <source>
        <dbReference type="PROSITE-ProRule" id="PRU00175"/>
    </source>
</evidence>
<sequence>MEETDYGFSRRLTTFEIIESASRLSLLPQLRIKFNFSLSYKTSTMILNQDSTVHMFTGQCPSSEYQNSIVITVRGSLSYHDVREAIGKAIGGRLLNDELRHLIVLAWKEVLRNFPTKTLPRSRLLSLDFHLVVEYWHLVVVESDDVDDHGMVPAADSSLRLLEKYEVDSLRINGGSTSCCICLEELSGGGGGAVRMPCFHVFHGGCIEKWLRRSHYCPLCRYEMPTE</sequence>
<proteinExistence type="predicted"/>
<dbReference type="PANTHER" id="PTHR15710:SF77">
    <property type="entry name" value="RING-H2 FINGER PROTEIN ATL21B"/>
    <property type="match status" value="1"/>
</dbReference>
<dbReference type="EC" id="2.3.2.27" evidence="2"/>
<comment type="caution">
    <text evidence="8">The sequence shown here is derived from an EMBL/GenBank/DDBJ whole genome shotgun (WGS) entry which is preliminary data.</text>
</comment>
<dbReference type="GO" id="GO:0005737">
    <property type="term" value="C:cytoplasm"/>
    <property type="evidence" value="ECO:0007669"/>
    <property type="project" value="TreeGrafter"/>
</dbReference>
<dbReference type="InterPro" id="IPR013083">
    <property type="entry name" value="Znf_RING/FYVE/PHD"/>
</dbReference>
<dbReference type="Gene3D" id="3.30.40.10">
    <property type="entry name" value="Zinc/RING finger domain, C3HC4 (zinc finger)"/>
    <property type="match status" value="1"/>
</dbReference>
<keyword evidence="9" id="KW-1185">Reference proteome</keyword>
<dbReference type="PROSITE" id="PS50089">
    <property type="entry name" value="ZF_RING_2"/>
    <property type="match status" value="1"/>
</dbReference>
<evidence type="ECO:0000256" key="5">
    <source>
        <dbReference type="ARBA" id="ARBA00022833"/>
    </source>
</evidence>
<feature type="domain" description="RING-type" evidence="7">
    <location>
        <begin position="179"/>
        <end position="221"/>
    </location>
</feature>
<dbReference type="AlphaFoldDB" id="A0AAD4P428"/>
<evidence type="ECO:0000259" key="7">
    <source>
        <dbReference type="PROSITE" id="PS50089"/>
    </source>
</evidence>
<evidence type="ECO:0000256" key="1">
    <source>
        <dbReference type="ARBA" id="ARBA00000900"/>
    </source>
</evidence>
<reference evidence="8 9" key="1">
    <citation type="journal article" date="2021" name="Nat. Commun.">
        <title>Incipient diploidization of the medicinal plant Perilla within 10,000 years.</title>
        <authorList>
            <person name="Zhang Y."/>
            <person name="Shen Q."/>
            <person name="Leng L."/>
            <person name="Zhang D."/>
            <person name="Chen S."/>
            <person name="Shi Y."/>
            <person name="Ning Z."/>
            <person name="Chen S."/>
        </authorList>
    </citation>
    <scope>NUCLEOTIDE SEQUENCE [LARGE SCALE GENOMIC DNA]</scope>
    <source>
        <strain evidence="9">cv. PC099</strain>
    </source>
</reference>
<dbReference type="Proteomes" id="UP001190926">
    <property type="component" value="Unassembled WGS sequence"/>
</dbReference>
<dbReference type="SMART" id="SM00184">
    <property type="entry name" value="RING"/>
    <property type="match status" value="1"/>
</dbReference>
<keyword evidence="3" id="KW-0479">Metal-binding</keyword>
<protein>
    <recommendedName>
        <fullName evidence="2">RING-type E3 ubiquitin transferase</fullName>
        <ecNumber evidence="2">2.3.2.27</ecNumber>
    </recommendedName>
</protein>
<dbReference type="GO" id="GO:0008270">
    <property type="term" value="F:zinc ion binding"/>
    <property type="evidence" value="ECO:0007669"/>
    <property type="project" value="UniProtKB-KW"/>
</dbReference>
<dbReference type="EMBL" id="SDAM02000179">
    <property type="protein sequence ID" value="KAH6825175.1"/>
    <property type="molecule type" value="Genomic_DNA"/>
</dbReference>
<dbReference type="GO" id="GO:0061630">
    <property type="term" value="F:ubiquitin protein ligase activity"/>
    <property type="evidence" value="ECO:0007669"/>
    <property type="project" value="UniProtKB-EC"/>
</dbReference>
<organism evidence="8 9">
    <name type="scientific">Perilla frutescens var. hirtella</name>
    <name type="common">Perilla citriodora</name>
    <name type="synonym">Perilla setoyensis</name>
    <dbReference type="NCBI Taxonomy" id="608512"/>
    <lineage>
        <taxon>Eukaryota</taxon>
        <taxon>Viridiplantae</taxon>
        <taxon>Streptophyta</taxon>
        <taxon>Embryophyta</taxon>
        <taxon>Tracheophyta</taxon>
        <taxon>Spermatophyta</taxon>
        <taxon>Magnoliopsida</taxon>
        <taxon>eudicotyledons</taxon>
        <taxon>Gunneridae</taxon>
        <taxon>Pentapetalae</taxon>
        <taxon>asterids</taxon>
        <taxon>lamiids</taxon>
        <taxon>Lamiales</taxon>
        <taxon>Lamiaceae</taxon>
        <taxon>Nepetoideae</taxon>
        <taxon>Elsholtzieae</taxon>
        <taxon>Perilla</taxon>
    </lineage>
</organism>
<dbReference type="SMART" id="SM00744">
    <property type="entry name" value="RINGv"/>
    <property type="match status" value="1"/>
</dbReference>
<name>A0AAD4P428_PERFH</name>
<accession>A0AAD4P428</accession>
<keyword evidence="5" id="KW-0862">Zinc</keyword>
<dbReference type="GO" id="GO:0016567">
    <property type="term" value="P:protein ubiquitination"/>
    <property type="evidence" value="ECO:0007669"/>
    <property type="project" value="TreeGrafter"/>
</dbReference>